<dbReference type="InterPro" id="IPR011010">
    <property type="entry name" value="DNA_brk_join_enz"/>
</dbReference>
<proteinExistence type="inferred from homology"/>
<accession>A0A518CXR0</accession>
<dbReference type="PANTHER" id="PTHR30349">
    <property type="entry name" value="PHAGE INTEGRASE-RELATED"/>
    <property type="match status" value="1"/>
</dbReference>
<evidence type="ECO:0000256" key="5">
    <source>
        <dbReference type="PROSITE-ProRule" id="PRU01248"/>
    </source>
</evidence>
<keyword evidence="4" id="KW-0233">DNA recombination</keyword>
<dbReference type="PROSITE" id="PS51900">
    <property type="entry name" value="CB"/>
    <property type="match status" value="1"/>
</dbReference>
<comment type="similarity">
    <text evidence="1">Belongs to the 'phage' integrase family.</text>
</comment>
<keyword evidence="3 5" id="KW-0238">DNA-binding</keyword>
<evidence type="ECO:0000313" key="8">
    <source>
        <dbReference type="EMBL" id="QDU84013.1"/>
    </source>
</evidence>
<dbReference type="PROSITE" id="PS51898">
    <property type="entry name" value="TYR_RECOMBINASE"/>
    <property type="match status" value="1"/>
</dbReference>
<dbReference type="RefSeq" id="WP_145184761.1">
    <property type="nucleotide sequence ID" value="NZ_CP036290.1"/>
</dbReference>
<dbReference type="InterPro" id="IPR004107">
    <property type="entry name" value="Integrase_SAM-like_N"/>
</dbReference>
<evidence type="ECO:0000256" key="2">
    <source>
        <dbReference type="ARBA" id="ARBA00022908"/>
    </source>
</evidence>
<evidence type="ECO:0000313" key="9">
    <source>
        <dbReference type="Proteomes" id="UP000319342"/>
    </source>
</evidence>
<keyword evidence="2" id="KW-0229">DNA integration</keyword>
<evidence type="ECO:0000256" key="3">
    <source>
        <dbReference type="ARBA" id="ARBA00023125"/>
    </source>
</evidence>
<dbReference type="EMBL" id="CP036290">
    <property type="protein sequence ID" value="QDU84013.1"/>
    <property type="molecule type" value="Genomic_DNA"/>
</dbReference>
<evidence type="ECO:0000259" key="7">
    <source>
        <dbReference type="PROSITE" id="PS51900"/>
    </source>
</evidence>
<name>A0A518CXR0_9BACT</name>
<protein>
    <submittedName>
        <fullName evidence="8">Tyrosine recombinase XerC</fullName>
    </submittedName>
</protein>
<dbReference type="InterPro" id="IPR044068">
    <property type="entry name" value="CB"/>
</dbReference>
<dbReference type="Pfam" id="PF02899">
    <property type="entry name" value="Phage_int_SAM_1"/>
    <property type="match status" value="1"/>
</dbReference>
<keyword evidence="9" id="KW-1185">Reference proteome</keyword>
<evidence type="ECO:0000256" key="4">
    <source>
        <dbReference type="ARBA" id="ARBA00023172"/>
    </source>
</evidence>
<dbReference type="GO" id="GO:0003677">
    <property type="term" value="F:DNA binding"/>
    <property type="evidence" value="ECO:0007669"/>
    <property type="project" value="UniProtKB-UniRule"/>
</dbReference>
<feature type="domain" description="Core-binding (CB)" evidence="7">
    <location>
        <begin position="1"/>
        <end position="93"/>
    </location>
</feature>
<dbReference type="InterPro" id="IPR002104">
    <property type="entry name" value="Integrase_catalytic"/>
</dbReference>
<dbReference type="Gene3D" id="1.10.443.10">
    <property type="entry name" value="Intergrase catalytic core"/>
    <property type="match status" value="1"/>
</dbReference>
<sequence length="285" mass="32169">MKIQDALADYLVQLEADGRSKHTVGQYSRFLTQLGLWMERVLGSPELDALRHQELARFLVSDDATKKVDGKPKKPSSMNALRSCVRAFFIYCEVADYTAKNPARLVKRAVVGEPAIRSLSEREVGLLRSALAQATSPSERRDRVLIELMLRTGVRLASALALEVQELELDDGLAYVLHMKRGKQMTVRLDGPLVELLREHVGDETYGPLFLNDDGEPLSDRSVQRRFKRWLDRAGIRRPASPHALRHTFATRMYEQTRDLELVRVAMGHASVATTGRYAMTARGR</sequence>
<dbReference type="InterPro" id="IPR013762">
    <property type="entry name" value="Integrase-like_cat_sf"/>
</dbReference>
<evidence type="ECO:0000259" key="6">
    <source>
        <dbReference type="PROSITE" id="PS51898"/>
    </source>
</evidence>
<dbReference type="PANTHER" id="PTHR30349:SF64">
    <property type="entry name" value="PROPHAGE INTEGRASE INTD-RELATED"/>
    <property type="match status" value="1"/>
</dbReference>
<dbReference type="OrthoDB" id="9801717at2"/>
<dbReference type="AlphaFoldDB" id="A0A518CXR0"/>
<dbReference type="Pfam" id="PF00589">
    <property type="entry name" value="Phage_integrase"/>
    <property type="match status" value="1"/>
</dbReference>
<evidence type="ECO:0000256" key="1">
    <source>
        <dbReference type="ARBA" id="ARBA00008857"/>
    </source>
</evidence>
<organism evidence="8 9">
    <name type="scientific">Rohdeia mirabilis</name>
    <dbReference type="NCBI Taxonomy" id="2528008"/>
    <lineage>
        <taxon>Bacteria</taxon>
        <taxon>Pseudomonadati</taxon>
        <taxon>Planctomycetota</taxon>
        <taxon>Planctomycetia</taxon>
        <taxon>Planctomycetia incertae sedis</taxon>
        <taxon>Rohdeia</taxon>
    </lineage>
</organism>
<dbReference type="Gene3D" id="1.10.150.130">
    <property type="match status" value="1"/>
</dbReference>
<reference evidence="8 9" key="1">
    <citation type="submission" date="2019-02" db="EMBL/GenBank/DDBJ databases">
        <title>Deep-cultivation of Planctomycetes and their phenomic and genomic characterization uncovers novel biology.</title>
        <authorList>
            <person name="Wiegand S."/>
            <person name="Jogler M."/>
            <person name="Boedeker C."/>
            <person name="Pinto D."/>
            <person name="Vollmers J."/>
            <person name="Rivas-Marin E."/>
            <person name="Kohn T."/>
            <person name="Peeters S.H."/>
            <person name="Heuer A."/>
            <person name="Rast P."/>
            <person name="Oberbeckmann S."/>
            <person name="Bunk B."/>
            <person name="Jeske O."/>
            <person name="Meyerdierks A."/>
            <person name="Storesund J.E."/>
            <person name="Kallscheuer N."/>
            <person name="Luecker S."/>
            <person name="Lage O.M."/>
            <person name="Pohl T."/>
            <person name="Merkel B.J."/>
            <person name="Hornburger P."/>
            <person name="Mueller R.-W."/>
            <person name="Bruemmer F."/>
            <person name="Labrenz M."/>
            <person name="Spormann A.M."/>
            <person name="Op den Camp H."/>
            <person name="Overmann J."/>
            <person name="Amann R."/>
            <person name="Jetten M.S.M."/>
            <person name="Mascher T."/>
            <person name="Medema M.H."/>
            <person name="Devos D.P."/>
            <person name="Kaster A.-K."/>
            <person name="Ovreas L."/>
            <person name="Rohde M."/>
            <person name="Galperin M.Y."/>
            <person name="Jogler C."/>
        </authorList>
    </citation>
    <scope>NUCLEOTIDE SEQUENCE [LARGE SCALE GENOMIC DNA]</scope>
    <source>
        <strain evidence="8 9">Pla163</strain>
    </source>
</reference>
<dbReference type="GO" id="GO:0006310">
    <property type="term" value="P:DNA recombination"/>
    <property type="evidence" value="ECO:0007669"/>
    <property type="project" value="UniProtKB-KW"/>
</dbReference>
<dbReference type="InterPro" id="IPR050090">
    <property type="entry name" value="Tyrosine_recombinase_XerCD"/>
</dbReference>
<gene>
    <name evidence="8" type="primary">xerC_1</name>
    <name evidence="8" type="ORF">Pla163_11140</name>
</gene>
<dbReference type="SUPFAM" id="SSF56349">
    <property type="entry name" value="DNA breaking-rejoining enzymes"/>
    <property type="match status" value="1"/>
</dbReference>
<dbReference type="Proteomes" id="UP000319342">
    <property type="component" value="Chromosome"/>
</dbReference>
<dbReference type="GO" id="GO:0015074">
    <property type="term" value="P:DNA integration"/>
    <property type="evidence" value="ECO:0007669"/>
    <property type="project" value="UniProtKB-KW"/>
</dbReference>
<dbReference type="InterPro" id="IPR010998">
    <property type="entry name" value="Integrase_recombinase_N"/>
</dbReference>
<feature type="domain" description="Tyr recombinase" evidence="6">
    <location>
        <begin position="114"/>
        <end position="285"/>
    </location>
</feature>